<proteinExistence type="predicted"/>
<dbReference type="EMBL" id="BNAW01000007">
    <property type="protein sequence ID" value="GHG06950.1"/>
    <property type="molecule type" value="Genomic_DNA"/>
</dbReference>
<evidence type="ECO:0000313" key="2">
    <source>
        <dbReference type="EMBL" id="GHG06950.1"/>
    </source>
</evidence>
<sequence>MFRGVLATAAVAMVLTAVPAGADEPVVPVDLGTLPGGLNSYGNVVSNDGSVFGTAVDKANNPRGARWDAAGRITELLPQPGYDTVDPVALTDDGVALGNSMKADGSGWRATLWGAAGVPVDLPPVPGYPSSRVAAINAHGVAVGYSYGASAPDTAVKWDTTRGTVTALGDGRGFAINDAGAVLSAYEGESKYWDPAGNLVPLEGGGTPADLDNAGTVVGSSGSHAAKWDAAGHLTVLDTTWKFSTAEQIGEDGTIYGTVEAGDGTKQLAR</sequence>
<comment type="caution">
    <text evidence="2">The sequence shown here is derived from an EMBL/GenBank/DDBJ whole genome shotgun (WGS) entry which is preliminary data.</text>
</comment>
<dbReference type="Proteomes" id="UP000649955">
    <property type="component" value="Unassembled WGS sequence"/>
</dbReference>
<protein>
    <submittedName>
        <fullName evidence="2">Uncharacterized protein</fullName>
    </submittedName>
</protein>
<gene>
    <name evidence="2" type="ORF">GCM10017567_24110</name>
</gene>
<feature type="signal peptide" evidence="1">
    <location>
        <begin position="1"/>
        <end position="22"/>
    </location>
</feature>
<evidence type="ECO:0000313" key="3">
    <source>
        <dbReference type="Proteomes" id="UP000649955"/>
    </source>
</evidence>
<dbReference type="RefSeq" id="WP_191309332.1">
    <property type="nucleotide sequence ID" value="NZ_BNAW01000007.1"/>
</dbReference>
<organism evidence="2 3">
    <name type="scientific">Amycolatopsis bullii</name>
    <dbReference type="NCBI Taxonomy" id="941987"/>
    <lineage>
        <taxon>Bacteria</taxon>
        <taxon>Bacillati</taxon>
        <taxon>Actinomycetota</taxon>
        <taxon>Actinomycetes</taxon>
        <taxon>Pseudonocardiales</taxon>
        <taxon>Pseudonocardiaceae</taxon>
        <taxon>Amycolatopsis</taxon>
    </lineage>
</organism>
<name>A0ABQ3KB71_9PSEU</name>
<keyword evidence="3" id="KW-1185">Reference proteome</keyword>
<feature type="chain" id="PRO_5045394591" evidence="1">
    <location>
        <begin position="23"/>
        <end position="270"/>
    </location>
</feature>
<reference evidence="3" key="1">
    <citation type="journal article" date="2019" name="Int. J. Syst. Evol. Microbiol.">
        <title>The Global Catalogue of Microorganisms (GCM) 10K type strain sequencing project: providing services to taxonomists for standard genome sequencing and annotation.</title>
        <authorList>
            <consortium name="The Broad Institute Genomics Platform"/>
            <consortium name="The Broad Institute Genome Sequencing Center for Infectious Disease"/>
            <person name="Wu L."/>
            <person name="Ma J."/>
        </authorList>
    </citation>
    <scope>NUCLEOTIDE SEQUENCE [LARGE SCALE GENOMIC DNA]</scope>
    <source>
        <strain evidence="3">CGMCC 4.7680</strain>
    </source>
</reference>
<keyword evidence="1" id="KW-0732">Signal</keyword>
<evidence type="ECO:0000256" key="1">
    <source>
        <dbReference type="SAM" id="SignalP"/>
    </source>
</evidence>
<accession>A0ABQ3KB71</accession>